<dbReference type="EMBL" id="PFPL01000030">
    <property type="protein sequence ID" value="PIZ96285.1"/>
    <property type="molecule type" value="Genomic_DNA"/>
</dbReference>
<feature type="signal peptide" evidence="2">
    <location>
        <begin position="1"/>
        <end position="28"/>
    </location>
</feature>
<evidence type="ECO:0000256" key="1">
    <source>
        <dbReference type="SAM" id="MobiDB-lite"/>
    </source>
</evidence>
<gene>
    <name evidence="3" type="ORF">COX80_01755</name>
</gene>
<evidence type="ECO:0000256" key="2">
    <source>
        <dbReference type="SAM" id="SignalP"/>
    </source>
</evidence>
<proteinExistence type="predicted"/>
<accession>A0A2M7VB77</accession>
<name>A0A2M7VB77_9BACT</name>
<evidence type="ECO:0000313" key="3">
    <source>
        <dbReference type="EMBL" id="PIZ96285.1"/>
    </source>
</evidence>
<reference evidence="4" key="1">
    <citation type="submission" date="2017-09" db="EMBL/GenBank/DDBJ databases">
        <title>Depth-based differentiation of microbial function through sediment-hosted aquifers and enrichment of novel symbionts in the deep terrestrial subsurface.</title>
        <authorList>
            <person name="Probst A.J."/>
            <person name="Ladd B."/>
            <person name="Jarett J.K."/>
            <person name="Geller-Mcgrath D.E."/>
            <person name="Sieber C.M.K."/>
            <person name="Emerson J.B."/>
            <person name="Anantharaman K."/>
            <person name="Thomas B.C."/>
            <person name="Malmstrom R."/>
            <person name="Stieglmeier M."/>
            <person name="Klingl A."/>
            <person name="Woyke T."/>
            <person name="Ryan C.M."/>
            <person name="Banfield J.F."/>
        </authorList>
    </citation>
    <scope>NUCLEOTIDE SEQUENCE [LARGE SCALE GENOMIC DNA]</scope>
</reference>
<keyword evidence="2" id="KW-0732">Signal</keyword>
<comment type="caution">
    <text evidence="3">The sequence shown here is derived from an EMBL/GenBank/DDBJ whole genome shotgun (WGS) entry which is preliminary data.</text>
</comment>
<protein>
    <recommendedName>
        <fullName evidence="5">DUF305 domain-containing protein</fullName>
    </recommendedName>
</protein>
<feature type="region of interest" description="Disordered" evidence="1">
    <location>
        <begin position="194"/>
        <end position="221"/>
    </location>
</feature>
<feature type="compositionally biased region" description="Polar residues" evidence="1">
    <location>
        <begin position="211"/>
        <end position="221"/>
    </location>
</feature>
<evidence type="ECO:0008006" key="5">
    <source>
        <dbReference type="Google" id="ProtNLM"/>
    </source>
</evidence>
<evidence type="ECO:0000313" key="4">
    <source>
        <dbReference type="Proteomes" id="UP000231453"/>
    </source>
</evidence>
<sequence>MKKKTLTIAGISALGLALIGSAAANAYAGPSGQNTSMTGRNFNQDRHTEMQQLLDTKDFQTWKDLMSKNPGSAKLLEVINESNFSKFIEMQKLFMSGDKTGAEAIRVELGLPQVGPQNGVMGRGHFNKGQNEAVRTAIENKDFSAWKDAVVKTPMGDEMLTKINEANFSKLLEMHNLMQSGDRDGAEAIREELGLERPEMGQRQGKMMRGNRNNTSTQTQN</sequence>
<dbReference type="Proteomes" id="UP000231453">
    <property type="component" value="Unassembled WGS sequence"/>
</dbReference>
<dbReference type="AlphaFoldDB" id="A0A2M7VB77"/>
<feature type="chain" id="PRO_5014973739" description="DUF305 domain-containing protein" evidence="2">
    <location>
        <begin position="29"/>
        <end position="221"/>
    </location>
</feature>
<organism evidence="3 4">
    <name type="scientific">Candidatus Magasanikbacteria bacterium CG_4_10_14_0_2_um_filter_33_14</name>
    <dbReference type="NCBI Taxonomy" id="1974636"/>
    <lineage>
        <taxon>Bacteria</taxon>
        <taxon>Candidatus Magasanikiibacteriota</taxon>
    </lineage>
</organism>